<dbReference type="InterPro" id="IPR001628">
    <property type="entry name" value="Znf_hrmn_rcpt"/>
</dbReference>
<evidence type="ECO:0000256" key="2">
    <source>
        <dbReference type="ARBA" id="ARBA00022771"/>
    </source>
</evidence>
<reference evidence="12" key="1">
    <citation type="submission" date="2023-06" db="EMBL/GenBank/DDBJ databases">
        <authorList>
            <person name="Delattre M."/>
        </authorList>
    </citation>
    <scope>NUCLEOTIDE SEQUENCE</scope>
    <source>
        <strain evidence="12">AF72</strain>
    </source>
</reference>
<dbReference type="PANTHER" id="PTHR21724:SF0">
    <property type="entry name" value="SHKT DOMAIN-CONTAINING PROTEIN"/>
    <property type="match status" value="1"/>
</dbReference>
<keyword evidence="7" id="KW-0675">Receptor</keyword>
<feature type="domain" description="Nuclear receptor" evidence="10">
    <location>
        <begin position="96"/>
        <end position="179"/>
    </location>
</feature>
<dbReference type="GO" id="GO:0043565">
    <property type="term" value="F:sequence-specific DNA binding"/>
    <property type="evidence" value="ECO:0007669"/>
    <property type="project" value="InterPro"/>
</dbReference>
<keyword evidence="5" id="KW-0238">DNA-binding</keyword>
<dbReference type="Pfam" id="PF01549">
    <property type="entry name" value="ShK"/>
    <property type="match status" value="3"/>
</dbReference>
<dbReference type="Pfam" id="PF00105">
    <property type="entry name" value="zf-C4"/>
    <property type="match status" value="1"/>
</dbReference>
<dbReference type="Proteomes" id="UP001177023">
    <property type="component" value="Unassembled WGS sequence"/>
</dbReference>
<accession>A0AA36CWP5</accession>
<dbReference type="PRINTS" id="PR00047">
    <property type="entry name" value="STROIDFINGER"/>
</dbReference>
<evidence type="ECO:0000259" key="10">
    <source>
        <dbReference type="PROSITE" id="PS51030"/>
    </source>
</evidence>
<dbReference type="InterPro" id="IPR013088">
    <property type="entry name" value="Znf_NHR/GATA"/>
</dbReference>
<dbReference type="GO" id="GO:0003700">
    <property type="term" value="F:DNA-binding transcription factor activity"/>
    <property type="evidence" value="ECO:0007669"/>
    <property type="project" value="InterPro"/>
</dbReference>
<dbReference type="EMBL" id="CATQJA010002645">
    <property type="protein sequence ID" value="CAJ0576716.1"/>
    <property type="molecule type" value="Genomic_DNA"/>
</dbReference>
<keyword evidence="1" id="KW-0479">Metal-binding</keyword>
<keyword evidence="3" id="KW-0862">Zinc</keyword>
<proteinExistence type="predicted"/>
<evidence type="ECO:0000313" key="12">
    <source>
        <dbReference type="EMBL" id="CAJ0576716.1"/>
    </source>
</evidence>
<dbReference type="SUPFAM" id="SSF57716">
    <property type="entry name" value="Glucocorticoid receptor-like (DNA-binding domain)"/>
    <property type="match status" value="1"/>
</dbReference>
<keyword evidence="13" id="KW-1185">Reference proteome</keyword>
<dbReference type="SMART" id="SM00254">
    <property type="entry name" value="ShKT"/>
    <property type="match status" value="3"/>
</dbReference>
<dbReference type="AlphaFoldDB" id="A0AA36CWP5"/>
<dbReference type="InterPro" id="IPR003582">
    <property type="entry name" value="ShKT_dom"/>
</dbReference>
<evidence type="ECO:0000256" key="4">
    <source>
        <dbReference type="ARBA" id="ARBA00023015"/>
    </source>
</evidence>
<dbReference type="PROSITE" id="PS51030">
    <property type="entry name" value="NUCLEAR_REC_DBD_2"/>
    <property type="match status" value="1"/>
</dbReference>
<dbReference type="SMART" id="SM00399">
    <property type="entry name" value="ZnF_C4"/>
    <property type="match status" value="1"/>
</dbReference>
<dbReference type="GO" id="GO:0008270">
    <property type="term" value="F:zinc ion binding"/>
    <property type="evidence" value="ECO:0007669"/>
    <property type="project" value="UniProtKB-KW"/>
</dbReference>
<sequence>MNYFPELHSFQPPTTNYGRDAYPLAMPCMSMQEISLDEDFVRNDMPRLTDSLSDWFTEDSCCYTAKDAIKDLNAATTWSPSSPLKNTKQKSETPERGACAVCGMKASGVHYGGRSCEGCKSFFKRAVQTQTFRNFFCRGEGTCSLLRCSISSGVGSPSLVRTSDARFAQPCHYYRTKNCELFFYEAHSSDDCLLVAASILYKRRGGANQNIHFGGSARNMQKVVCLVVVLGFVSQANAQCDPVPSPAPAAGTGTAPACLPGEVCYNDGTDDACYVDDATTTTPLVTTTAGGATTTTVDSATTTTVADSATTTTVSSESYSGSCVDTNSNCATWVSNGFCTNTAYTIEQRGQYCAKSCNLKPACSGSSTTCTDSSSNCANWVANGFCNSAFYTTAQKSQYCGSSCNLCSSNGGGSSSTCTDGSTNCANWVSNGFCSSSFYTTAQKRQYCGSSCSVC</sequence>
<organism evidence="12 13">
    <name type="scientific">Mesorhabditis spiculigera</name>
    <dbReference type="NCBI Taxonomy" id="96644"/>
    <lineage>
        <taxon>Eukaryota</taxon>
        <taxon>Metazoa</taxon>
        <taxon>Ecdysozoa</taxon>
        <taxon>Nematoda</taxon>
        <taxon>Chromadorea</taxon>
        <taxon>Rhabditida</taxon>
        <taxon>Rhabditina</taxon>
        <taxon>Rhabditomorpha</taxon>
        <taxon>Rhabditoidea</taxon>
        <taxon>Rhabditidae</taxon>
        <taxon>Mesorhabditinae</taxon>
        <taxon>Mesorhabditis</taxon>
    </lineage>
</organism>
<name>A0AA36CWP5_9BILA</name>
<keyword evidence="2" id="KW-0863">Zinc-finger</keyword>
<evidence type="ECO:0000256" key="6">
    <source>
        <dbReference type="ARBA" id="ARBA00023163"/>
    </source>
</evidence>
<gene>
    <name evidence="12" type="ORF">MSPICULIGERA_LOCUS15003</name>
</gene>
<evidence type="ECO:0000256" key="3">
    <source>
        <dbReference type="ARBA" id="ARBA00022833"/>
    </source>
</evidence>
<feature type="domain" description="ShKT" evidence="11">
    <location>
        <begin position="370"/>
        <end position="407"/>
    </location>
</feature>
<feature type="non-terminal residue" evidence="12">
    <location>
        <position position="455"/>
    </location>
</feature>
<comment type="caution">
    <text evidence="9">Lacks conserved residue(s) required for the propagation of feature annotation.</text>
</comment>
<keyword evidence="6" id="KW-0804">Transcription</keyword>
<feature type="domain" description="ShKT" evidence="11">
    <location>
        <begin position="418"/>
        <end position="455"/>
    </location>
</feature>
<feature type="domain" description="ShKT" evidence="11">
    <location>
        <begin position="323"/>
        <end position="363"/>
    </location>
</feature>
<keyword evidence="8" id="KW-0539">Nucleus</keyword>
<evidence type="ECO:0000313" key="13">
    <source>
        <dbReference type="Proteomes" id="UP001177023"/>
    </source>
</evidence>
<evidence type="ECO:0000256" key="9">
    <source>
        <dbReference type="PROSITE-ProRule" id="PRU01005"/>
    </source>
</evidence>
<evidence type="ECO:0000256" key="8">
    <source>
        <dbReference type="ARBA" id="ARBA00023242"/>
    </source>
</evidence>
<protein>
    <submittedName>
        <fullName evidence="12">Uncharacterized protein</fullName>
    </submittedName>
</protein>
<dbReference type="PROSITE" id="PS51670">
    <property type="entry name" value="SHKT"/>
    <property type="match status" value="3"/>
</dbReference>
<dbReference type="Gene3D" id="1.10.10.1940">
    <property type="match status" value="3"/>
</dbReference>
<dbReference type="PANTHER" id="PTHR21724">
    <property type="entry name" value="SHKT DOMAIN-CONTAINING PROTEIN"/>
    <property type="match status" value="1"/>
</dbReference>
<evidence type="ECO:0000256" key="1">
    <source>
        <dbReference type="ARBA" id="ARBA00022723"/>
    </source>
</evidence>
<keyword evidence="4" id="KW-0805">Transcription regulation</keyword>
<evidence type="ECO:0000256" key="5">
    <source>
        <dbReference type="ARBA" id="ARBA00023125"/>
    </source>
</evidence>
<dbReference type="Gene3D" id="3.30.50.10">
    <property type="entry name" value="Erythroid Transcription Factor GATA-1, subunit A"/>
    <property type="match status" value="1"/>
</dbReference>
<evidence type="ECO:0000259" key="11">
    <source>
        <dbReference type="PROSITE" id="PS51670"/>
    </source>
</evidence>
<comment type="caution">
    <text evidence="12">The sequence shown here is derived from an EMBL/GenBank/DDBJ whole genome shotgun (WGS) entry which is preliminary data.</text>
</comment>
<evidence type="ECO:0000256" key="7">
    <source>
        <dbReference type="ARBA" id="ARBA00023170"/>
    </source>
</evidence>